<dbReference type="Proteomes" id="UP000053259">
    <property type="component" value="Unassembled WGS sequence"/>
</dbReference>
<feature type="compositionally biased region" description="Polar residues" evidence="1">
    <location>
        <begin position="21"/>
        <end position="35"/>
    </location>
</feature>
<dbReference type="OrthoDB" id="5244524at2759"/>
<evidence type="ECO:0000313" key="3">
    <source>
        <dbReference type="Proteomes" id="UP000053259"/>
    </source>
</evidence>
<dbReference type="EMBL" id="KN847536">
    <property type="protein sequence ID" value="KIW05990.1"/>
    <property type="molecule type" value="Genomic_DNA"/>
</dbReference>
<feature type="region of interest" description="Disordered" evidence="1">
    <location>
        <begin position="1"/>
        <end position="35"/>
    </location>
</feature>
<reference evidence="2 3" key="1">
    <citation type="submission" date="2015-01" db="EMBL/GenBank/DDBJ databases">
        <title>The Genome Sequence of Ochroconis gallopava CBS43764.</title>
        <authorList>
            <consortium name="The Broad Institute Genomics Platform"/>
            <person name="Cuomo C."/>
            <person name="de Hoog S."/>
            <person name="Gorbushina A."/>
            <person name="Stielow B."/>
            <person name="Teixiera M."/>
            <person name="Abouelleil A."/>
            <person name="Chapman S.B."/>
            <person name="Priest M."/>
            <person name="Young S.K."/>
            <person name="Wortman J."/>
            <person name="Nusbaum C."/>
            <person name="Birren B."/>
        </authorList>
    </citation>
    <scope>NUCLEOTIDE SEQUENCE [LARGE SCALE GENOMIC DNA]</scope>
    <source>
        <strain evidence="2 3">CBS 43764</strain>
    </source>
</reference>
<proteinExistence type="predicted"/>
<accession>A0A0D2AHH4</accession>
<evidence type="ECO:0000313" key="2">
    <source>
        <dbReference type="EMBL" id="KIW05990.1"/>
    </source>
</evidence>
<dbReference type="VEuPathDB" id="FungiDB:PV09_03174"/>
<name>A0A0D2AHH4_9PEZI</name>
<gene>
    <name evidence="2" type="ORF">PV09_03174</name>
</gene>
<organism evidence="2 3">
    <name type="scientific">Verruconis gallopava</name>
    <dbReference type="NCBI Taxonomy" id="253628"/>
    <lineage>
        <taxon>Eukaryota</taxon>
        <taxon>Fungi</taxon>
        <taxon>Dikarya</taxon>
        <taxon>Ascomycota</taxon>
        <taxon>Pezizomycotina</taxon>
        <taxon>Dothideomycetes</taxon>
        <taxon>Pleosporomycetidae</taxon>
        <taxon>Venturiales</taxon>
        <taxon>Sympoventuriaceae</taxon>
        <taxon>Verruconis</taxon>
    </lineage>
</organism>
<dbReference type="GeneID" id="27311147"/>
<sequence>MAGVHSSTFHRPPPPKLTNRMPHSTSQSTSSIQELASPTHLEHRFSFKRLLGESGHFEVKCANAELTLDDEDRLFEHQMWSRNPKHISSNSLYVIDVTPSERLAEEAYHKLVKEGYIIEPPNPDIDTSKISNKMKSHLAFLPEYGQNRVACVLHAWKREIERMKALEDEERRIQEKIEGMESGVEVPVGLQTRLREVQRLLKLKPSLRDPNEGRLDQPK</sequence>
<dbReference type="RefSeq" id="XP_016215859.1">
    <property type="nucleotide sequence ID" value="XM_016356336.1"/>
</dbReference>
<evidence type="ECO:0000256" key="1">
    <source>
        <dbReference type="SAM" id="MobiDB-lite"/>
    </source>
</evidence>
<keyword evidence="3" id="KW-1185">Reference proteome</keyword>
<dbReference type="STRING" id="253628.A0A0D2AHH4"/>
<dbReference type="InParanoid" id="A0A0D2AHH4"/>
<dbReference type="HOGENOM" id="CLU_1262387_0_0_1"/>
<protein>
    <submittedName>
        <fullName evidence="2">Uncharacterized protein</fullName>
    </submittedName>
</protein>
<dbReference type="AlphaFoldDB" id="A0A0D2AHH4"/>